<dbReference type="Proteomes" id="UP000322080">
    <property type="component" value="Unassembled WGS sequence"/>
</dbReference>
<gene>
    <name evidence="2" type="ORF">FVF75_05275</name>
</gene>
<evidence type="ECO:0000313" key="2">
    <source>
        <dbReference type="EMBL" id="TYB82144.1"/>
    </source>
</evidence>
<dbReference type="RefSeq" id="WP_148376906.1">
    <property type="nucleotide sequence ID" value="NZ_VSIY01000004.1"/>
</dbReference>
<proteinExistence type="predicted"/>
<keyword evidence="1" id="KW-0812">Transmembrane</keyword>
<keyword evidence="3" id="KW-1185">Reference proteome</keyword>
<evidence type="ECO:0000256" key="1">
    <source>
        <dbReference type="SAM" id="Phobius"/>
    </source>
</evidence>
<sequence length="69" mass="7700">MTPAKIFMNVYGWGALAITVVGIGWTLISPPPSMRVDRDGVPHFTPQVMHPITDEPVSINELIRHYRGD</sequence>
<reference evidence="2 3" key="1">
    <citation type="submission" date="2019-08" db="EMBL/GenBank/DDBJ databases">
        <title>Identification of a novel species of the genus Boseongicola.</title>
        <authorList>
            <person name="Zhang X.-Q."/>
        </authorList>
    </citation>
    <scope>NUCLEOTIDE SEQUENCE [LARGE SCALE GENOMIC DNA]</scope>
    <source>
        <strain evidence="2 3">HY14</strain>
    </source>
</reference>
<name>A0A5D0RNI8_9RHOB</name>
<organism evidence="2 3">
    <name type="scientific">Maritimibacter fusiformis</name>
    <dbReference type="NCBI Taxonomy" id="2603819"/>
    <lineage>
        <taxon>Bacteria</taxon>
        <taxon>Pseudomonadati</taxon>
        <taxon>Pseudomonadota</taxon>
        <taxon>Alphaproteobacteria</taxon>
        <taxon>Rhodobacterales</taxon>
        <taxon>Roseobacteraceae</taxon>
        <taxon>Maritimibacter</taxon>
    </lineage>
</organism>
<accession>A0A5D0RNI8</accession>
<keyword evidence="1" id="KW-1133">Transmembrane helix</keyword>
<feature type="transmembrane region" description="Helical" evidence="1">
    <location>
        <begin position="6"/>
        <end position="28"/>
    </location>
</feature>
<dbReference type="AlphaFoldDB" id="A0A5D0RNI8"/>
<protein>
    <submittedName>
        <fullName evidence="2">Uncharacterized protein</fullName>
    </submittedName>
</protein>
<comment type="caution">
    <text evidence="2">The sequence shown here is derived from an EMBL/GenBank/DDBJ whole genome shotgun (WGS) entry which is preliminary data.</text>
</comment>
<keyword evidence="1" id="KW-0472">Membrane</keyword>
<evidence type="ECO:0000313" key="3">
    <source>
        <dbReference type="Proteomes" id="UP000322080"/>
    </source>
</evidence>
<dbReference type="EMBL" id="VSIY01000004">
    <property type="protein sequence ID" value="TYB82144.1"/>
    <property type="molecule type" value="Genomic_DNA"/>
</dbReference>